<dbReference type="GO" id="GO:0005506">
    <property type="term" value="F:iron ion binding"/>
    <property type="evidence" value="ECO:0007669"/>
    <property type="project" value="InterPro"/>
</dbReference>
<evidence type="ECO:0000313" key="5">
    <source>
        <dbReference type="Proteomes" id="UP001152797"/>
    </source>
</evidence>
<dbReference type="SUPFAM" id="SSF49367">
    <property type="entry name" value="Superoxide reductase-like"/>
    <property type="match status" value="1"/>
</dbReference>
<dbReference type="EMBL" id="CAMXCT030000261">
    <property type="protein sequence ID" value="CAL4763633.1"/>
    <property type="molecule type" value="Genomic_DNA"/>
</dbReference>
<feature type="transmembrane region" description="Helical" evidence="2">
    <location>
        <begin position="914"/>
        <end position="934"/>
    </location>
</feature>
<gene>
    <name evidence="3" type="ORF">C1SCF055_LOCUS4546</name>
</gene>
<keyword evidence="2" id="KW-1133">Transmembrane helix</keyword>
<feature type="transmembrane region" description="Helical" evidence="2">
    <location>
        <begin position="974"/>
        <end position="999"/>
    </location>
</feature>
<dbReference type="PANTHER" id="PTHR11319">
    <property type="entry name" value="G PROTEIN-COUPLED RECEPTOR-RELATED"/>
    <property type="match status" value="1"/>
</dbReference>
<dbReference type="OrthoDB" id="425380at2759"/>
<feature type="region of interest" description="Disordered" evidence="1">
    <location>
        <begin position="1592"/>
        <end position="1647"/>
    </location>
</feature>
<dbReference type="Gene3D" id="2.60.40.730">
    <property type="entry name" value="SOR catalytic domain"/>
    <property type="match status" value="1"/>
</dbReference>
<feature type="transmembrane region" description="Helical" evidence="2">
    <location>
        <begin position="1011"/>
        <end position="1031"/>
    </location>
</feature>
<feature type="compositionally biased region" description="Basic and acidic residues" evidence="1">
    <location>
        <begin position="1630"/>
        <end position="1647"/>
    </location>
</feature>
<comment type="caution">
    <text evidence="3">The sequence shown here is derived from an EMBL/GenBank/DDBJ whole genome shotgun (WGS) entry which is preliminary data.</text>
</comment>
<dbReference type="InterPro" id="IPR036073">
    <property type="entry name" value="Desulfoferrodoxin_Fe-bd_dom_sf"/>
</dbReference>
<dbReference type="GO" id="GO:0016491">
    <property type="term" value="F:oxidoreductase activity"/>
    <property type="evidence" value="ECO:0007669"/>
    <property type="project" value="InterPro"/>
</dbReference>
<dbReference type="InterPro" id="IPR045266">
    <property type="entry name" value="DOH_DOMON"/>
</dbReference>
<dbReference type="Proteomes" id="UP001152797">
    <property type="component" value="Unassembled WGS sequence"/>
</dbReference>
<feature type="region of interest" description="Disordered" evidence="1">
    <location>
        <begin position="1396"/>
        <end position="1418"/>
    </location>
</feature>
<feature type="transmembrane region" description="Helical" evidence="2">
    <location>
        <begin position="1116"/>
        <end position="1137"/>
    </location>
</feature>
<keyword evidence="2" id="KW-0472">Membrane</keyword>
<dbReference type="PANTHER" id="PTHR11319:SF35">
    <property type="entry name" value="OUTER MEMBRANE PROTEIN PMPC-RELATED"/>
    <property type="match status" value="1"/>
</dbReference>
<evidence type="ECO:0000313" key="3">
    <source>
        <dbReference type="EMBL" id="CAI3976321.1"/>
    </source>
</evidence>
<protein>
    <submittedName>
        <fullName evidence="3">Uncharacterized protein</fullName>
    </submittedName>
</protein>
<reference evidence="4" key="2">
    <citation type="submission" date="2024-04" db="EMBL/GenBank/DDBJ databases">
        <authorList>
            <person name="Chen Y."/>
            <person name="Shah S."/>
            <person name="Dougan E. K."/>
            <person name="Thang M."/>
            <person name="Chan C."/>
        </authorList>
    </citation>
    <scope>NUCLEOTIDE SEQUENCE [LARGE SCALE GENOMIC DNA]</scope>
</reference>
<feature type="transmembrane region" description="Helical" evidence="2">
    <location>
        <begin position="1203"/>
        <end position="1227"/>
    </location>
</feature>
<dbReference type="CDD" id="cd09631">
    <property type="entry name" value="DOMON_DOH"/>
    <property type="match status" value="1"/>
</dbReference>
<dbReference type="SMART" id="SM01411">
    <property type="entry name" value="Ephrin_rec_like"/>
    <property type="match status" value="1"/>
</dbReference>
<dbReference type="SUPFAM" id="SSF52200">
    <property type="entry name" value="Toll/Interleukin receptor TIR domain"/>
    <property type="match status" value="1"/>
</dbReference>
<dbReference type="InterPro" id="IPR035897">
    <property type="entry name" value="Toll_tir_struct_dom_sf"/>
</dbReference>
<name>A0A9P1BN24_9DINO</name>
<proteinExistence type="predicted"/>
<accession>A0A9P1BN24</accession>
<feature type="transmembrane region" description="Helical" evidence="2">
    <location>
        <begin position="1169"/>
        <end position="1191"/>
    </location>
</feature>
<keyword evidence="2" id="KW-0812">Transmembrane</keyword>
<feature type="transmembrane region" description="Helical" evidence="2">
    <location>
        <begin position="1143"/>
        <end position="1162"/>
    </location>
</feature>
<reference evidence="3" key="1">
    <citation type="submission" date="2022-10" db="EMBL/GenBank/DDBJ databases">
        <authorList>
            <person name="Chen Y."/>
            <person name="Dougan E. K."/>
            <person name="Chan C."/>
            <person name="Rhodes N."/>
            <person name="Thang M."/>
        </authorList>
    </citation>
    <scope>NUCLEOTIDE SEQUENCE</scope>
</reference>
<dbReference type="EMBL" id="CAMXCT010000261">
    <property type="protein sequence ID" value="CAI3976321.1"/>
    <property type="molecule type" value="Genomic_DNA"/>
</dbReference>
<dbReference type="Gene3D" id="3.40.50.10140">
    <property type="entry name" value="Toll/interleukin-1 receptor homology (TIR) domain"/>
    <property type="match status" value="1"/>
</dbReference>
<dbReference type="Gene3D" id="2.10.50.10">
    <property type="entry name" value="Tumor Necrosis Factor Receptor, subunit A, domain 2"/>
    <property type="match status" value="1"/>
</dbReference>
<evidence type="ECO:0000256" key="1">
    <source>
        <dbReference type="SAM" id="MobiDB-lite"/>
    </source>
</evidence>
<evidence type="ECO:0000256" key="2">
    <source>
        <dbReference type="SAM" id="Phobius"/>
    </source>
</evidence>
<feature type="transmembrane region" description="Helical" evidence="2">
    <location>
        <begin position="882"/>
        <end position="902"/>
    </location>
</feature>
<organism evidence="3">
    <name type="scientific">Cladocopium goreaui</name>
    <dbReference type="NCBI Taxonomy" id="2562237"/>
    <lineage>
        <taxon>Eukaryota</taxon>
        <taxon>Sar</taxon>
        <taxon>Alveolata</taxon>
        <taxon>Dinophyceae</taxon>
        <taxon>Suessiales</taxon>
        <taxon>Symbiodiniaceae</taxon>
        <taxon>Cladocopium</taxon>
    </lineage>
</organism>
<keyword evidence="5" id="KW-1185">Reference proteome</keyword>
<evidence type="ECO:0000313" key="4">
    <source>
        <dbReference type="EMBL" id="CAL1129696.1"/>
    </source>
</evidence>
<feature type="transmembrane region" description="Helical" evidence="2">
    <location>
        <begin position="1061"/>
        <end position="1082"/>
    </location>
</feature>
<dbReference type="EMBL" id="CAMXCT020000261">
    <property type="protein sequence ID" value="CAL1129696.1"/>
    <property type="molecule type" value="Genomic_DNA"/>
</dbReference>
<sequence>MASPEDCRAYKAETFRLQEERNLPLPYFDAGFDVKHDPYIVLNGTVGKVLVGKGAVTGHFEDPIHPMEDDRNAIHYIETIWVEDQDGNLLSMRHLSPAEPSPATMIFEIPPGTTQVRAFEFCNRHGLYRGPSVSVLPSNILPDAKTGCSVQQCTEGTSVSACQAFTFELFRRDNVLKNDPTGERTPFLTLNGSQATIVIGNETGLVLEPSNDWVSHVFALDDLGNLVALCELLPSATLASCSFELPAGIIFLRPFVFNTEHGLYVGDTVQVAAASATLTGERSCSKRECSASQPSLGEVPLRSAAVDALAKSQQESQDRISSLNMCNQHSALYFIAQSLVAGELSTQINRLTSEGTTDSNVAERLELFPALFAELNALGGRWSGLDVAIEHTIQDANGTSPQLRLELILEAEMLFSQRILSAGRQTFADGMSVPIENSEEDLLIIEAVFGMDWGYSNKKSLGPHYTIFYSPDFVNELVNVTLCAKTHGWMGIGWLSPSHTGLLMNHTDMSVAFIQDGVAVVQDRFARSIEEPLRDEVLANQRSDDLGSPLNGRNDLKLISGALGSPGKEWCPDLECKTGFTLVQFQRPFDTADASDLRLPVNGAKIGLIHAFATRDPVNGIMIQHTSTSTGYVDLQWNLECSPGTYFEVTTIECKPCDKGFFRPATSPVWRCLQAPFGSFQNETGQAVVKRCKDGFTTASAGATHEFACVCPGPSLTAPDGRYHVDICDGKAMVDELGQATLCARLGECLECPEGMDCKGSRDLKLNLDAKTKSAALNRVEIFCSSYAYADTAACTSRVFCESHLDDMDCEHAPPELKAGFWSHSSQPLSVFKCKNELQCIGGKPTGSICASGREGRSCGFCMPNHFSNSLGQCTKCGDYDAIPAVVAMILLLLAIGVLGWQMGRKISKSSKQVISATIIGTQAGVMIQTLGVFSDLSLVWEEPVRSLLQLMQLINFDFDIIKMSCYVGTDDPLLNIVVLLLVIPTLTVCGALLAALLARWKGQQFSWPKYLNVVGLVFLVLYLSICMSLTRPIHCQSNPNGLHTMVSSPAVLCWAPGPHVAMAVLSLGGLLLYGAGFLAYVTHITWCYPALVDDGHGLKLLVQYRFLFGRFKDPGYYWGFYFIVQKVLIAVIPILFPNSAAIQILLLAGFILLYLLGVTFVQPWVTDIANFADCFLNAGLIFFLLIASFLVDGNDKQTRTVIGVILLFLVLAITLAFGLLVLRAFYQKLFPSKMYDIFLCHHKAGAGVLCRWLKSKLLQQSKGQAKVFLDSDELEGLADIGDIVKSQSEALVIVASKQILTRPWCAVEICSAVANKVDIMILQCSDFKFYDGEGFEALREGWTSSDLLIFAQNAIDPLIIEESYRVLPGMPLVEFNAFGTEAEMTSAVASLLPLARPSSGRSSSRSSTRSSGRSSLVTRITSNASGDLEAEIVILGQTVSSEGRMTCLVLKSMVMERLRRSIMFVTTVCEASKLARNAKYILVVLTGGLFQDQTFLKMLEALEQANPQLEIVSALADQAFEFPSAGFFVELENSYGLAMVQSVKRVVNILALPFTAQTSMKVMSAQVGELTRRFKFAQMSSSDIYFDQEARPRTASNDEGTPCRDENGAAAFGGTITDDALGAQPETDLETHSQDLLRESTRSFEF</sequence>